<feature type="domain" description="NAD-dependent epimerase/dehydratase" evidence="3">
    <location>
        <begin position="23"/>
        <end position="145"/>
    </location>
</feature>
<proteinExistence type="predicted"/>
<dbReference type="Proteomes" id="UP000244336">
    <property type="component" value="Chromosome 2"/>
</dbReference>
<feature type="domain" description="NAD-dependent epimerase/dehydratase" evidence="3">
    <location>
        <begin position="188"/>
        <end position="273"/>
    </location>
</feature>
<accession>A0A2T7EU11</accession>
<gene>
    <name evidence="4" type="ORF">GQ55_2G304100</name>
</gene>
<organism evidence="4 5">
    <name type="scientific">Panicum hallii var. hallii</name>
    <dbReference type="NCBI Taxonomy" id="1504633"/>
    <lineage>
        <taxon>Eukaryota</taxon>
        <taxon>Viridiplantae</taxon>
        <taxon>Streptophyta</taxon>
        <taxon>Embryophyta</taxon>
        <taxon>Tracheophyta</taxon>
        <taxon>Spermatophyta</taxon>
        <taxon>Magnoliopsida</taxon>
        <taxon>Liliopsida</taxon>
        <taxon>Poales</taxon>
        <taxon>Poaceae</taxon>
        <taxon>PACMAD clade</taxon>
        <taxon>Panicoideae</taxon>
        <taxon>Panicodae</taxon>
        <taxon>Paniceae</taxon>
        <taxon>Panicinae</taxon>
        <taxon>Panicum</taxon>
        <taxon>Panicum sect. Panicum</taxon>
    </lineage>
</organism>
<dbReference type="InterPro" id="IPR036291">
    <property type="entry name" value="NAD(P)-bd_dom_sf"/>
</dbReference>
<dbReference type="CDD" id="cd08958">
    <property type="entry name" value="FR_SDR_e"/>
    <property type="match status" value="1"/>
</dbReference>
<feature type="region of interest" description="Disordered" evidence="2">
    <location>
        <begin position="1"/>
        <end position="20"/>
    </location>
</feature>
<protein>
    <recommendedName>
        <fullName evidence="3">NAD-dependent epimerase/dehydratase domain-containing protein</fullName>
    </recommendedName>
</protein>
<dbReference type="SUPFAM" id="SSF51735">
    <property type="entry name" value="NAD(P)-binding Rossmann-fold domains"/>
    <property type="match status" value="1"/>
</dbReference>
<dbReference type="PANTHER" id="PTHR10366">
    <property type="entry name" value="NAD DEPENDENT EPIMERASE/DEHYDRATASE"/>
    <property type="match status" value="1"/>
</dbReference>
<dbReference type="STRING" id="1504633.A0A2T7EU11"/>
<evidence type="ECO:0000256" key="1">
    <source>
        <dbReference type="ARBA" id="ARBA00023002"/>
    </source>
</evidence>
<evidence type="ECO:0000313" key="5">
    <source>
        <dbReference type="Proteomes" id="UP000244336"/>
    </source>
</evidence>
<dbReference type="InterPro" id="IPR001509">
    <property type="entry name" value="Epimerase_deHydtase"/>
</dbReference>
<keyword evidence="5" id="KW-1185">Reference proteome</keyword>
<dbReference type="EMBL" id="CM009750">
    <property type="protein sequence ID" value="PUZ71312.1"/>
    <property type="molecule type" value="Genomic_DNA"/>
</dbReference>
<dbReference type="GO" id="GO:0016616">
    <property type="term" value="F:oxidoreductase activity, acting on the CH-OH group of donors, NAD or NADP as acceptor"/>
    <property type="evidence" value="ECO:0007669"/>
    <property type="project" value="TreeGrafter"/>
</dbReference>
<dbReference type="PANTHER" id="PTHR10366:SF786">
    <property type="entry name" value="OS09G0491820 PROTEIN"/>
    <property type="match status" value="1"/>
</dbReference>
<evidence type="ECO:0000313" key="4">
    <source>
        <dbReference type="EMBL" id="PUZ71312.1"/>
    </source>
</evidence>
<dbReference type="Pfam" id="PF01370">
    <property type="entry name" value="Epimerase"/>
    <property type="match status" value="2"/>
</dbReference>
<name>A0A2T7EU11_9POAL</name>
<dbReference type="InterPro" id="IPR050425">
    <property type="entry name" value="NAD(P)_dehydrat-like"/>
</dbReference>
<keyword evidence="1" id="KW-0560">Oxidoreductase</keyword>
<reference evidence="4 5" key="1">
    <citation type="submission" date="2018-04" db="EMBL/GenBank/DDBJ databases">
        <title>WGS assembly of Panicum hallii var. hallii HAL2.</title>
        <authorList>
            <person name="Lovell J."/>
            <person name="Jenkins J."/>
            <person name="Lowry D."/>
            <person name="Mamidi S."/>
            <person name="Sreedasyam A."/>
            <person name="Weng X."/>
            <person name="Barry K."/>
            <person name="Bonette J."/>
            <person name="Campitelli B."/>
            <person name="Daum C."/>
            <person name="Gordon S."/>
            <person name="Gould B."/>
            <person name="Lipzen A."/>
            <person name="MacQueen A."/>
            <person name="Palacio-Mejia J."/>
            <person name="Plott C."/>
            <person name="Shakirov E."/>
            <person name="Shu S."/>
            <person name="Yoshinaga Y."/>
            <person name="Zane M."/>
            <person name="Rokhsar D."/>
            <person name="Grimwood J."/>
            <person name="Schmutz J."/>
            <person name="Juenger T."/>
        </authorList>
    </citation>
    <scope>NUCLEOTIDE SEQUENCE [LARGE SCALE GENOMIC DNA]</scope>
    <source>
        <strain evidence="5">cv. HAL2</strain>
    </source>
</reference>
<dbReference type="Gene3D" id="3.40.50.720">
    <property type="entry name" value="NAD(P)-binding Rossmann-like Domain"/>
    <property type="match status" value="1"/>
</dbReference>
<sequence length="369" mass="40388">MPTVGEALNRGRSMASPPPPRRVCVTGGGGFIASWLVKLLLSRGYAVHATVRDPSDPKNAHLRRLEGAPESLLLFTADVLDQDALAAAIAGCEGVFHVASPVPADKVLDPESEVLAPAVKGTLNVLQACSANSVQKVVVVSSTAAVHFNPNWPQGRIKDESCWSDRNLCMKNEGRPIYGLTYFCSQDWYSAAKTIAEETALEYGEKNGLIIVTVCPCIVLGPLLHPVVNTTSEFLIYIIKGGPGVMKNLPWNIVDVRDVADALLLVYEKAESSGRYICAPDRISTKDMVNLLKKAYPNYSYVKCDDKDYGSAISRVTSEKLTNLGWIPRKMEETLCDSVEYYEKAGLVQDVEGRRTCRLPHIFHFASDK</sequence>
<evidence type="ECO:0000256" key="2">
    <source>
        <dbReference type="SAM" id="MobiDB-lite"/>
    </source>
</evidence>
<dbReference type="FunFam" id="3.40.50.720:FF:000382">
    <property type="entry name" value="NAD(P)-binding Rossmann-fold superfamily protein"/>
    <property type="match status" value="1"/>
</dbReference>
<dbReference type="AlphaFoldDB" id="A0A2T7EU11"/>
<evidence type="ECO:0000259" key="3">
    <source>
        <dbReference type="Pfam" id="PF01370"/>
    </source>
</evidence>
<dbReference type="OrthoDB" id="2735536at2759"/>
<dbReference type="Gramene" id="PUZ71312">
    <property type="protein sequence ID" value="PUZ71312"/>
    <property type="gene ID" value="GQ55_2G304100"/>
</dbReference>